<dbReference type="GO" id="GO:0003690">
    <property type="term" value="F:double-stranded DNA binding"/>
    <property type="evidence" value="ECO:0007669"/>
    <property type="project" value="TreeGrafter"/>
</dbReference>
<evidence type="ECO:0000256" key="8">
    <source>
        <dbReference type="ARBA" id="ARBA00023242"/>
    </source>
</evidence>
<evidence type="ECO:0000256" key="3">
    <source>
        <dbReference type="ARBA" id="ARBA00022722"/>
    </source>
</evidence>
<dbReference type="PANTHER" id="PTHR12415">
    <property type="entry name" value="TYROSYL-DNA PHOSPHODIESTERASE 1"/>
    <property type="match status" value="1"/>
</dbReference>
<dbReference type="FunFam" id="3.30.870.10:FF:000038">
    <property type="entry name" value="Probable tyrosyl-DNA phosphodiesterase"/>
    <property type="match status" value="1"/>
</dbReference>
<keyword evidence="14" id="KW-1185">Reference proteome</keyword>
<evidence type="ECO:0000313" key="13">
    <source>
        <dbReference type="EMBL" id="KAK6337903.1"/>
    </source>
</evidence>
<evidence type="ECO:0000256" key="1">
    <source>
        <dbReference type="ARBA" id="ARBA00004123"/>
    </source>
</evidence>
<keyword evidence="7" id="KW-0234">DNA repair</keyword>
<dbReference type="AlphaFoldDB" id="A0AAV9U9A2"/>
<evidence type="ECO:0000256" key="7">
    <source>
        <dbReference type="ARBA" id="ARBA00023204"/>
    </source>
</evidence>
<evidence type="ECO:0008006" key="15">
    <source>
        <dbReference type="Google" id="ProtNLM"/>
    </source>
</evidence>
<dbReference type="SUPFAM" id="SSF56024">
    <property type="entry name" value="Phospholipase D/nuclease"/>
    <property type="match status" value="2"/>
</dbReference>
<keyword evidence="3" id="KW-0540">Nuclease</keyword>
<keyword evidence="5" id="KW-0378">Hydrolase</keyword>
<keyword evidence="6" id="KW-0269">Exonuclease</keyword>
<comment type="similarity">
    <text evidence="2">Belongs to the tyrosyl-DNA phosphodiesterase family.</text>
</comment>
<dbReference type="Proteomes" id="UP001375240">
    <property type="component" value="Unassembled WGS sequence"/>
</dbReference>
<feature type="site" description="Interaction with DNA" evidence="11">
    <location>
        <position position="508"/>
    </location>
</feature>
<evidence type="ECO:0000256" key="2">
    <source>
        <dbReference type="ARBA" id="ARBA00010205"/>
    </source>
</evidence>
<feature type="compositionally biased region" description="Basic and acidic residues" evidence="12">
    <location>
        <begin position="59"/>
        <end position="69"/>
    </location>
</feature>
<feature type="binding site" evidence="10">
    <location>
        <position position="189"/>
    </location>
    <ligand>
        <name>substrate</name>
    </ligand>
</feature>
<evidence type="ECO:0000313" key="14">
    <source>
        <dbReference type="Proteomes" id="UP001375240"/>
    </source>
</evidence>
<protein>
    <recommendedName>
        <fullName evidence="15">Phospholipase D/nuclease</fullName>
    </recommendedName>
</protein>
<evidence type="ECO:0000256" key="5">
    <source>
        <dbReference type="ARBA" id="ARBA00022801"/>
    </source>
</evidence>
<feature type="region of interest" description="Disordered" evidence="12">
    <location>
        <begin position="1"/>
        <end position="77"/>
    </location>
</feature>
<dbReference type="PANTHER" id="PTHR12415:SF0">
    <property type="entry name" value="TYROSYL-DNA PHOSPHODIESTERASE 1"/>
    <property type="match status" value="1"/>
</dbReference>
<comment type="caution">
    <text evidence="13">The sequence shown here is derived from an EMBL/GenBank/DDBJ whole genome shotgun (WGS) entry which is preliminary data.</text>
</comment>
<proteinExistence type="inferred from homology"/>
<evidence type="ECO:0000256" key="6">
    <source>
        <dbReference type="ARBA" id="ARBA00022839"/>
    </source>
</evidence>
<feature type="active site" description="Nucleophile" evidence="9">
    <location>
        <position position="187"/>
    </location>
</feature>
<dbReference type="GO" id="GO:0017005">
    <property type="term" value="F:3'-tyrosyl-DNA phosphodiesterase activity"/>
    <property type="evidence" value="ECO:0007669"/>
    <property type="project" value="TreeGrafter"/>
</dbReference>
<evidence type="ECO:0000256" key="11">
    <source>
        <dbReference type="PIRSR" id="PIRSR610347-3"/>
    </source>
</evidence>
<sequence>MSRGRSTKRVKLSEQSSLNRDISPPPLRRQAVVSTSTSSLDLSNALSGPSCAENAGAPERSHVLPDSRPDPPSGDTLIISSPFRLTRIRDFPENKNIDTITITDILCNPLIREIWSFNFMHDLEWMVSHMDEDTRHLVDIKIVHGNWKKDDPSRQRLEAEREKLASDGGFQIDLVTAFLPDPFGTHHTKMMMFFYHDDTAEVVIHTANMIPWDWSNMTQAVWRSPKLPLLKDGTTEKKEGVGWTFKEALMSYIGSYGWRTDKLAKKLRMYSFSDVRAIFIGHVPGEHPINGPENKLFGWGKMRRALMRVGRGGGHGINKAGRAIYQVRGHGEMVIQCSSVGTLGEPYLNDVIFPTFSTCRPTGGGQVDAFQALRSPGSKGTTSGAVRPDFALVFPSVDNVRKSLNGWQGGSPIFMKGGKPSAIAQIKFLRPMLALWGQPPIGITSDVLVEAERGKATPHIKTYNHFSPLRIDDKDEDLVAAEEEDEGLFAPPRQVAMDWAMITSANLSKQAWGNPAKGGASKVQSYEAGVLIHPGLYKDLLQNDEGYVQMTAVGGKDWISNDGEQVRAEEVGEEMDGKWRMVKVGVRLPYDYPLKRYEKTDEPWCRDEEYGQLRDWKGTRWPPTFEDILRAHSGGHGDDLDQAEDEP</sequence>
<dbReference type="GO" id="GO:0006281">
    <property type="term" value="P:DNA repair"/>
    <property type="evidence" value="ECO:0007669"/>
    <property type="project" value="UniProtKB-KW"/>
</dbReference>
<feature type="compositionally biased region" description="Low complexity" evidence="12">
    <location>
        <begin position="31"/>
        <end position="47"/>
    </location>
</feature>
<evidence type="ECO:0000256" key="9">
    <source>
        <dbReference type="PIRSR" id="PIRSR610347-1"/>
    </source>
</evidence>
<dbReference type="Gene3D" id="3.30.870.10">
    <property type="entry name" value="Endonuclease Chain A"/>
    <property type="match status" value="2"/>
</dbReference>
<dbReference type="GO" id="GO:0003697">
    <property type="term" value="F:single-stranded DNA binding"/>
    <property type="evidence" value="ECO:0007669"/>
    <property type="project" value="TreeGrafter"/>
</dbReference>
<gene>
    <name evidence="13" type="ORF">TWF696_001381</name>
</gene>
<evidence type="ECO:0000256" key="12">
    <source>
        <dbReference type="SAM" id="MobiDB-lite"/>
    </source>
</evidence>
<dbReference type="GO" id="GO:0004527">
    <property type="term" value="F:exonuclease activity"/>
    <property type="evidence" value="ECO:0007669"/>
    <property type="project" value="UniProtKB-KW"/>
</dbReference>
<name>A0AAV9U9A2_9PEZI</name>
<comment type="subcellular location">
    <subcellularLocation>
        <location evidence="1">Nucleus</location>
    </subcellularLocation>
</comment>
<dbReference type="GO" id="GO:0005634">
    <property type="term" value="C:nucleus"/>
    <property type="evidence" value="ECO:0007669"/>
    <property type="project" value="UniProtKB-SubCell"/>
</dbReference>
<dbReference type="EMBL" id="JAVHNQ010000010">
    <property type="protein sequence ID" value="KAK6337903.1"/>
    <property type="molecule type" value="Genomic_DNA"/>
</dbReference>
<feature type="binding site" evidence="10">
    <location>
        <position position="461"/>
    </location>
    <ligand>
        <name>substrate</name>
    </ligand>
</feature>
<dbReference type="Pfam" id="PF06087">
    <property type="entry name" value="Tyr-DNA_phospho"/>
    <property type="match status" value="1"/>
</dbReference>
<organism evidence="13 14">
    <name type="scientific">Orbilia brochopaga</name>
    <dbReference type="NCBI Taxonomy" id="3140254"/>
    <lineage>
        <taxon>Eukaryota</taxon>
        <taxon>Fungi</taxon>
        <taxon>Dikarya</taxon>
        <taxon>Ascomycota</taxon>
        <taxon>Pezizomycotina</taxon>
        <taxon>Orbiliomycetes</taxon>
        <taxon>Orbiliales</taxon>
        <taxon>Orbiliaceae</taxon>
        <taxon>Orbilia</taxon>
    </lineage>
</organism>
<keyword evidence="8" id="KW-0539">Nucleus</keyword>
<keyword evidence="4" id="KW-0227">DNA damage</keyword>
<feature type="active site" description="Proton donor/acceptor" evidence="9">
    <location>
        <position position="459"/>
    </location>
</feature>
<dbReference type="InterPro" id="IPR010347">
    <property type="entry name" value="Tdp1"/>
</dbReference>
<accession>A0AAV9U9A2</accession>
<reference evidence="13 14" key="1">
    <citation type="submission" date="2019-10" db="EMBL/GenBank/DDBJ databases">
        <authorList>
            <person name="Palmer J.M."/>
        </authorList>
    </citation>
    <scope>NUCLEOTIDE SEQUENCE [LARGE SCALE GENOMIC DNA]</scope>
    <source>
        <strain evidence="13 14">TWF696</strain>
    </source>
</reference>
<evidence type="ECO:0000256" key="4">
    <source>
        <dbReference type="ARBA" id="ARBA00022763"/>
    </source>
</evidence>
<evidence type="ECO:0000256" key="10">
    <source>
        <dbReference type="PIRSR" id="PIRSR610347-2"/>
    </source>
</evidence>
<feature type="compositionally biased region" description="Basic residues" evidence="12">
    <location>
        <begin position="1"/>
        <end position="10"/>
    </location>
</feature>